<proteinExistence type="predicted"/>
<name>A0A238YUY2_HALEZ</name>
<organism evidence="1 2">
    <name type="scientific">Halorubrum ezzemoulense</name>
    <name type="common">Halorubrum chaoviator</name>
    <dbReference type="NCBI Taxonomy" id="337243"/>
    <lineage>
        <taxon>Archaea</taxon>
        <taxon>Methanobacteriati</taxon>
        <taxon>Methanobacteriota</taxon>
        <taxon>Stenosarchaea group</taxon>
        <taxon>Halobacteria</taxon>
        <taxon>Halobacteriales</taxon>
        <taxon>Haloferacaceae</taxon>
        <taxon>Halorubrum</taxon>
    </lineage>
</organism>
<evidence type="ECO:0000313" key="2">
    <source>
        <dbReference type="Proteomes" id="UP000198297"/>
    </source>
</evidence>
<dbReference type="AlphaFoldDB" id="A0A238YUY2"/>
<evidence type="ECO:0000313" key="1">
    <source>
        <dbReference type="EMBL" id="SNR74259.1"/>
    </source>
</evidence>
<protein>
    <submittedName>
        <fullName evidence="1">Uncharacterized protein</fullName>
    </submittedName>
</protein>
<reference evidence="1 2" key="1">
    <citation type="submission" date="2017-06" db="EMBL/GenBank/DDBJ databases">
        <authorList>
            <person name="Kim H.J."/>
            <person name="Triplett B.A."/>
        </authorList>
    </citation>
    <scope>NUCLEOTIDE SEQUENCE [LARGE SCALE GENOMIC DNA]</scope>
    <source>
        <strain evidence="1 2">DSM 19316</strain>
    </source>
</reference>
<accession>A0A238YUY2</accession>
<dbReference type="EMBL" id="FZNK01000018">
    <property type="protein sequence ID" value="SNR74259.1"/>
    <property type="molecule type" value="Genomic_DNA"/>
</dbReference>
<gene>
    <name evidence="1" type="ORF">SAMN06266787_11829</name>
</gene>
<sequence>MCFGSIIRLGDLSIIVETDDCGLCLRGGEFRDSIVSQSSVRFIMTTGDSSEDDISSTEEFEVALGRVLCDALENGVDPRGTWEYRTEGTGSDMEVLVVELAD</sequence>
<dbReference type="Proteomes" id="UP000198297">
    <property type="component" value="Unassembled WGS sequence"/>
</dbReference>